<evidence type="ECO:0000313" key="1">
    <source>
        <dbReference type="EMBL" id="KAJ2972333.1"/>
    </source>
</evidence>
<proteinExistence type="predicted"/>
<organism evidence="1 2">
    <name type="scientific">Xylaria curta</name>
    <dbReference type="NCBI Taxonomy" id="42375"/>
    <lineage>
        <taxon>Eukaryota</taxon>
        <taxon>Fungi</taxon>
        <taxon>Dikarya</taxon>
        <taxon>Ascomycota</taxon>
        <taxon>Pezizomycotina</taxon>
        <taxon>Sordariomycetes</taxon>
        <taxon>Xylariomycetidae</taxon>
        <taxon>Xylariales</taxon>
        <taxon>Xylariaceae</taxon>
        <taxon>Xylaria</taxon>
    </lineage>
</organism>
<name>A0ACC1N1L0_9PEZI</name>
<comment type="caution">
    <text evidence="1">The sequence shown here is derived from an EMBL/GenBank/DDBJ whole genome shotgun (WGS) entry which is preliminary data.</text>
</comment>
<evidence type="ECO:0000313" key="2">
    <source>
        <dbReference type="Proteomes" id="UP001143856"/>
    </source>
</evidence>
<accession>A0ACC1N1L0</accession>
<reference evidence="1" key="1">
    <citation type="submission" date="2022-10" db="EMBL/GenBank/DDBJ databases">
        <title>Genome Sequence of Xylaria curta.</title>
        <authorList>
            <person name="Buettner E."/>
        </authorList>
    </citation>
    <scope>NUCLEOTIDE SEQUENCE</scope>
    <source>
        <strain evidence="1">Babe10</strain>
    </source>
</reference>
<dbReference type="Proteomes" id="UP001143856">
    <property type="component" value="Unassembled WGS sequence"/>
</dbReference>
<dbReference type="EMBL" id="JAPDGR010003186">
    <property type="protein sequence ID" value="KAJ2972333.1"/>
    <property type="molecule type" value="Genomic_DNA"/>
</dbReference>
<protein>
    <submittedName>
        <fullName evidence="1">Uncharacterized protein</fullName>
    </submittedName>
</protein>
<gene>
    <name evidence="1" type="ORF">NUW58_g9206</name>
</gene>
<keyword evidence="2" id="KW-1185">Reference proteome</keyword>
<sequence length="122" mass="14168">MADLQKSTPAKRALPFKRTARQKPSNDASSPVDDDGLSLFSQSKNYFPTVVEDQQRRAREKAEKAEKAEQERREKLAREKRKKEEEEEEEQEKERSSARKRRHLSLSGDEMPKYNDGDSDAN</sequence>